<dbReference type="EMBL" id="AK228387">
    <property type="protein sequence ID" value="BAF00325.1"/>
    <property type="molecule type" value="mRNA"/>
</dbReference>
<protein>
    <submittedName>
        <fullName evidence="1">Uncharacterized protein</fullName>
    </submittedName>
</protein>
<organism evidence="1">
    <name type="scientific">Arabidopsis thaliana</name>
    <name type="common">Mouse-ear cress</name>
    <dbReference type="NCBI Taxonomy" id="3702"/>
    <lineage>
        <taxon>Eukaryota</taxon>
        <taxon>Viridiplantae</taxon>
        <taxon>Streptophyta</taxon>
        <taxon>Embryophyta</taxon>
        <taxon>Tracheophyta</taxon>
        <taxon>Spermatophyta</taxon>
        <taxon>Magnoliopsida</taxon>
        <taxon>eudicotyledons</taxon>
        <taxon>Gunneridae</taxon>
        <taxon>Pentapetalae</taxon>
        <taxon>rosids</taxon>
        <taxon>malvids</taxon>
        <taxon>Brassicales</taxon>
        <taxon>Brassicaceae</taxon>
        <taxon>Camelineae</taxon>
        <taxon>Arabidopsis</taxon>
    </lineage>
</organism>
<accession>Q0WRC4</accession>
<evidence type="ECO:0000313" key="1">
    <source>
        <dbReference type="EMBL" id="BAF00325.1"/>
    </source>
</evidence>
<reference evidence="1" key="1">
    <citation type="submission" date="2006-07" db="EMBL/GenBank/DDBJ databases">
        <title>Large-scale analysis of RIKEN Arabidopsis full-length (RAFL) cDNAs.</title>
        <authorList>
            <person name="Totoki Y."/>
            <person name="Seki M."/>
            <person name="Ishida J."/>
            <person name="Nakajima M."/>
            <person name="Enju A."/>
            <person name="Morosawa T."/>
            <person name="Kamiya A."/>
            <person name="Narusaka M."/>
            <person name="Shin-i T."/>
            <person name="Nakagawa M."/>
            <person name="Sakamoto N."/>
            <person name="Oishi K."/>
            <person name="Kohara Y."/>
            <person name="Kobayashi M."/>
            <person name="Toyoda A."/>
            <person name="Sakaki Y."/>
            <person name="Sakurai T."/>
            <person name="Iida K."/>
            <person name="Akiyama K."/>
            <person name="Satou M."/>
            <person name="Toyoda T."/>
            <person name="Konagaya A."/>
            <person name="Carninci P."/>
            <person name="Kawai J."/>
            <person name="Hayashizaki Y."/>
            <person name="Shinozaki K."/>
        </authorList>
    </citation>
    <scope>NUCLEOTIDE SEQUENCE</scope>
</reference>
<name>Q0WRC4_ARATH</name>
<sequence>MIHTLLQVIDSINHQLLTQLESTLCFWVLVSLGFDISRGLFQAFVDGFDSDLEAEFDEVDRVIGIGRSTH</sequence>
<dbReference type="AlphaFoldDB" id="Q0WRC4"/>
<proteinExistence type="evidence at transcript level"/>